<proteinExistence type="predicted"/>
<organism evidence="1 2">
    <name type="scientific">Halteria grandinella</name>
    <dbReference type="NCBI Taxonomy" id="5974"/>
    <lineage>
        <taxon>Eukaryota</taxon>
        <taxon>Sar</taxon>
        <taxon>Alveolata</taxon>
        <taxon>Ciliophora</taxon>
        <taxon>Intramacronucleata</taxon>
        <taxon>Spirotrichea</taxon>
        <taxon>Stichotrichia</taxon>
        <taxon>Sporadotrichida</taxon>
        <taxon>Halteriidae</taxon>
        <taxon>Halteria</taxon>
    </lineage>
</organism>
<dbReference type="EMBL" id="RRYP01002133">
    <property type="protein sequence ID" value="TNV85117.1"/>
    <property type="molecule type" value="Genomic_DNA"/>
</dbReference>
<sequence>MQGETTESYCRGGMDLSRCIVKTWGLGPKPRVFTQCLSEWASGGVRRFYVVLPYSRPRDFSEGSADYPYPPQFEFLELICIPDEDQLQRDRFLIVQSCGKTSRAY</sequence>
<accession>A0A8J8NZK1</accession>
<dbReference type="AlphaFoldDB" id="A0A8J8NZK1"/>
<evidence type="ECO:0000313" key="2">
    <source>
        <dbReference type="Proteomes" id="UP000785679"/>
    </source>
</evidence>
<name>A0A8J8NZK1_HALGN</name>
<dbReference type="Proteomes" id="UP000785679">
    <property type="component" value="Unassembled WGS sequence"/>
</dbReference>
<keyword evidence="2" id="KW-1185">Reference proteome</keyword>
<comment type="caution">
    <text evidence="1">The sequence shown here is derived from an EMBL/GenBank/DDBJ whole genome shotgun (WGS) entry which is preliminary data.</text>
</comment>
<protein>
    <submittedName>
        <fullName evidence="1">Uncharacterized protein</fullName>
    </submittedName>
</protein>
<evidence type="ECO:0000313" key="1">
    <source>
        <dbReference type="EMBL" id="TNV85117.1"/>
    </source>
</evidence>
<reference evidence="1" key="1">
    <citation type="submission" date="2019-06" db="EMBL/GenBank/DDBJ databases">
        <authorList>
            <person name="Zheng W."/>
        </authorList>
    </citation>
    <scope>NUCLEOTIDE SEQUENCE</scope>
    <source>
        <strain evidence="1">QDHG01</strain>
    </source>
</reference>
<gene>
    <name evidence="1" type="ORF">FGO68_gene4299</name>
</gene>